<dbReference type="EMBL" id="JAIWYP010000014">
    <property type="protein sequence ID" value="KAH3710141.1"/>
    <property type="molecule type" value="Genomic_DNA"/>
</dbReference>
<sequence length="62" mass="6749">MSMVAKNCPTLYKRCSTGGKNLSTVDKTCPPVDRFCTLVDKNVNHCGQKLSTKSCNLIGLNN</sequence>
<evidence type="ECO:0000313" key="2">
    <source>
        <dbReference type="Proteomes" id="UP000828390"/>
    </source>
</evidence>
<keyword evidence="2" id="KW-1185">Reference proteome</keyword>
<evidence type="ECO:0000313" key="1">
    <source>
        <dbReference type="EMBL" id="KAH3710141.1"/>
    </source>
</evidence>
<name>A0A9D3Z3L0_DREPO</name>
<reference evidence="1" key="2">
    <citation type="submission" date="2020-11" db="EMBL/GenBank/DDBJ databases">
        <authorList>
            <person name="McCartney M.A."/>
            <person name="Auch B."/>
            <person name="Kono T."/>
            <person name="Mallez S."/>
            <person name="Becker A."/>
            <person name="Gohl D.M."/>
            <person name="Silverstein K.A.T."/>
            <person name="Koren S."/>
            <person name="Bechman K.B."/>
            <person name="Herman A."/>
            <person name="Abrahante J.E."/>
            <person name="Garbe J."/>
        </authorList>
    </citation>
    <scope>NUCLEOTIDE SEQUENCE</scope>
    <source>
        <strain evidence="1">Duluth1</strain>
        <tissue evidence="1">Whole animal</tissue>
    </source>
</reference>
<protein>
    <submittedName>
        <fullName evidence="1">Uncharacterized protein</fullName>
    </submittedName>
</protein>
<dbReference type="AlphaFoldDB" id="A0A9D3Z3L0"/>
<proteinExistence type="predicted"/>
<dbReference type="Proteomes" id="UP000828390">
    <property type="component" value="Unassembled WGS sequence"/>
</dbReference>
<organism evidence="1 2">
    <name type="scientific">Dreissena polymorpha</name>
    <name type="common">Zebra mussel</name>
    <name type="synonym">Mytilus polymorpha</name>
    <dbReference type="NCBI Taxonomy" id="45954"/>
    <lineage>
        <taxon>Eukaryota</taxon>
        <taxon>Metazoa</taxon>
        <taxon>Spiralia</taxon>
        <taxon>Lophotrochozoa</taxon>
        <taxon>Mollusca</taxon>
        <taxon>Bivalvia</taxon>
        <taxon>Autobranchia</taxon>
        <taxon>Heteroconchia</taxon>
        <taxon>Euheterodonta</taxon>
        <taxon>Imparidentia</taxon>
        <taxon>Neoheterodontei</taxon>
        <taxon>Myida</taxon>
        <taxon>Dreissenoidea</taxon>
        <taxon>Dreissenidae</taxon>
        <taxon>Dreissena</taxon>
    </lineage>
</organism>
<reference evidence="1" key="1">
    <citation type="journal article" date="2019" name="bioRxiv">
        <title>The Genome of the Zebra Mussel, Dreissena polymorpha: A Resource for Invasive Species Research.</title>
        <authorList>
            <person name="McCartney M.A."/>
            <person name="Auch B."/>
            <person name="Kono T."/>
            <person name="Mallez S."/>
            <person name="Zhang Y."/>
            <person name="Obille A."/>
            <person name="Becker A."/>
            <person name="Abrahante J.E."/>
            <person name="Garbe J."/>
            <person name="Badalamenti J.P."/>
            <person name="Herman A."/>
            <person name="Mangelson H."/>
            <person name="Liachko I."/>
            <person name="Sullivan S."/>
            <person name="Sone E.D."/>
            <person name="Koren S."/>
            <person name="Silverstein K.A.T."/>
            <person name="Beckman K.B."/>
            <person name="Gohl D.M."/>
        </authorList>
    </citation>
    <scope>NUCLEOTIDE SEQUENCE</scope>
    <source>
        <strain evidence="1">Duluth1</strain>
        <tissue evidence="1">Whole animal</tissue>
    </source>
</reference>
<accession>A0A9D3Z3L0</accession>
<comment type="caution">
    <text evidence="1">The sequence shown here is derived from an EMBL/GenBank/DDBJ whole genome shotgun (WGS) entry which is preliminary data.</text>
</comment>
<gene>
    <name evidence="1" type="ORF">DPMN_069609</name>
</gene>